<dbReference type="SUPFAM" id="SSF48452">
    <property type="entry name" value="TPR-like"/>
    <property type="match status" value="1"/>
</dbReference>
<dbReference type="Pfam" id="PF14559">
    <property type="entry name" value="TPR_19"/>
    <property type="match status" value="1"/>
</dbReference>
<accession>T0YP77</accession>
<dbReference type="AlphaFoldDB" id="T0YP77"/>
<feature type="non-terminal residue" evidence="1">
    <location>
        <position position="1"/>
    </location>
</feature>
<gene>
    <name evidence="1" type="ORF">B2A_12611</name>
</gene>
<protein>
    <submittedName>
        <fullName evidence="1">Uncharacterized protein</fullName>
    </submittedName>
</protein>
<reference evidence="1" key="2">
    <citation type="journal article" date="2014" name="ISME J.">
        <title>Microbial stratification in low pH oxic and suboxic macroscopic growths along an acid mine drainage.</title>
        <authorList>
            <person name="Mendez-Garcia C."/>
            <person name="Mesa V."/>
            <person name="Sprenger R.R."/>
            <person name="Richter M."/>
            <person name="Diez M.S."/>
            <person name="Solano J."/>
            <person name="Bargiela R."/>
            <person name="Golyshina O.V."/>
            <person name="Manteca A."/>
            <person name="Ramos J.L."/>
            <person name="Gallego J.R."/>
            <person name="Llorente I."/>
            <person name="Martins Dos Santos V.A."/>
            <person name="Jensen O.N."/>
            <person name="Pelaez A.I."/>
            <person name="Sanchez J."/>
            <person name="Ferrer M."/>
        </authorList>
    </citation>
    <scope>NUCLEOTIDE SEQUENCE</scope>
</reference>
<organism evidence="1">
    <name type="scientific">mine drainage metagenome</name>
    <dbReference type="NCBI Taxonomy" id="410659"/>
    <lineage>
        <taxon>unclassified sequences</taxon>
        <taxon>metagenomes</taxon>
        <taxon>ecological metagenomes</taxon>
    </lineage>
</organism>
<comment type="caution">
    <text evidence="1">The sequence shown here is derived from an EMBL/GenBank/DDBJ whole genome shotgun (WGS) entry which is preliminary data.</text>
</comment>
<proteinExistence type="predicted"/>
<dbReference type="EMBL" id="AUZZ01009098">
    <property type="protein sequence ID" value="EQD34923.1"/>
    <property type="molecule type" value="Genomic_DNA"/>
</dbReference>
<dbReference type="InterPro" id="IPR011990">
    <property type="entry name" value="TPR-like_helical_dom_sf"/>
</dbReference>
<name>T0YP77_9ZZZZ</name>
<dbReference type="Gene3D" id="1.25.40.10">
    <property type="entry name" value="Tetratricopeptide repeat domain"/>
    <property type="match status" value="1"/>
</dbReference>
<feature type="non-terminal residue" evidence="1">
    <location>
        <position position="162"/>
    </location>
</feature>
<evidence type="ECO:0000313" key="1">
    <source>
        <dbReference type="EMBL" id="EQD34923.1"/>
    </source>
</evidence>
<sequence length="162" mass="17566">GAEVVRRGGTLVDGPRFHELVRQLGLGTYLGDEPRAIPTPERRLLPSAQMLDVALARARTWLDWGVPALALRFFCQALALKPEFAPARTGVGRSLLALGLVTDAERAFDEVLAAHPDDLEARLGKAAAAGAQARPRDEIEMYRALLAEDQARLEVRAHLVAA</sequence>
<reference evidence="1" key="1">
    <citation type="submission" date="2013-08" db="EMBL/GenBank/DDBJ databases">
        <authorList>
            <person name="Mendez C."/>
            <person name="Richter M."/>
            <person name="Ferrer M."/>
            <person name="Sanchez J."/>
        </authorList>
    </citation>
    <scope>NUCLEOTIDE SEQUENCE</scope>
</reference>